<dbReference type="AlphaFoldDB" id="A0AAE0R2P0"/>
<keyword evidence="2" id="KW-1185">Reference proteome</keyword>
<name>A0AAE0R2P0_9TELE</name>
<evidence type="ECO:0000313" key="1">
    <source>
        <dbReference type="EMBL" id="KAK3539495.1"/>
    </source>
</evidence>
<evidence type="ECO:0000313" key="2">
    <source>
        <dbReference type="Proteomes" id="UP001274896"/>
    </source>
</evidence>
<protein>
    <recommendedName>
        <fullName evidence="3">Reverse transcriptase domain-containing protein</fullName>
    </recommendedName>
</protein>
<proteinExistence type="predicted"/>
<comment type="caution">
    <text evidence="1">The sequence shown here is derived from an EMBL/GenBank/DDBJ whole genome shotgun (WGS) entry which is preliminary data.</text>
</comment>
<accession>A0AAE0R2P0</accession>
<evidence type="ECO:0008006" key="3">
    <source>
        <dbReference type="Google" id="ProtNLM"/>
    </source>
</evidence>
<organism evidence="1 2">
    <name type="scientific">Hemibagrus guttatus</name>
    <dbReference type="NCBI Taxonomy" id="175788"/>
    <lineage>
        <taxon>Eukaryota</taxon>
        <taxon>Metazoa</taxon>
        <taxon>Chordata</taxon>
        <taxon>Craniata</taxon>
        <taxon>Vertebrata</taxon>
        <taxon>Euteleostomi</taxon>
        <taxon>Actinopterygii</taxon>
        <taxon>Neopterygii</taxon>
        <taxon>Teleostei</taxon>
        <taxon>Ostariophysi</taxon>
        <taxon>Siluriformes</taxon>
        <taxon>Bagridae</taxon>
        <taxon>Hemibagrus</taxon>
    </lineage>
</organism>
<reference evidence="1" key="1">
    <citation type="submission" date="2023-06" db="EMBL/GenBank/DDBJ databases">
        <title>Male Hemibagrus guttatus genome.</title>
        <authorList>
            <person name="Bian C."/>
        </authorList>
    </citation>
    <scope>NUCLEOTIDE SEQUENCE</scope>
    <source>
        <strain evidence="1">Male_cb2023</strain>
        <tissue evidence="1">Muscle</tissue>
    </source>
</reference>
<dbReference type="Proteomes" id="UP001274896">
    <property type="component" value="Unassembled WGS sequence"/>
</dbReference>
<gene>
    <name evidence="1" type="ORF">QTP70_009040</name>
</gene>
<sequence length="137" mass="15275">MHISNHNIKFADDTTKVGLISRNNESVYREEVKQLTAWCKANNLPLNVDKTKEMVVDFRKAQSGHSPLFIDRSFVEIIKSTKFLGIHGVENFTSSLNTSSISKKAQHCLPAEAEESPSPSIPTHHSHTLFTLLSSGK</sequence>
<dbReference type="EMBL" id="JAUCMX010000007">
    <property type="protein sequence ID" value="KAK3539495.1"/>
    <property type="molecule type" value="Genomic_DNA"/>
</dbReference>